<name>A0A3S4ZZQ4_9PLAT</name>
<feature type="transmembrane region" description="Helical" evidence="1">
    <location>
        <begin position="239"/>
        <end position="260"/>
    </location>
</feature>
<sequence length="347" mass="38768">MADILLGMESLSNNLRSPKSDPIFARTETPQADSAVAASLSSAPDSSAFISSSVSDSQHFSHQRPFRFIASSTQSSLSSTGFDETVQTAFNGSHSIYSRNLSNTAPSSNLSNPSLWTPFLGSSGYWSTPGAFCLPLGLFFLILPLTLHQHLFITLRPSRILYLLRSPLFFLPTPSPAYSSSPTSHKRQILSGCCRRWLVAACRTLRHRRLHNSFEQHYRPQDPNHDRLPHQSGFEFCQVVYLCLICLGLTGLACIAGWRLRQLPDWLEMLLKTASGTNYLPPDRSFSAQEQLKQAGDGYTYLFRVAYVMTVTLVKLFISPSLMRLTPRDAACEKLFAHKSLEQLKQI</sequence>
<evidence type="ECO:0000256" key="1">
    <source>
        <dbReference type="SAM" id="Phobius"/>
    </source>
</evidence>
<proteinExistence type="predicted"/>
<accession>A0A3S4ZZQ4</accession>
<evidence type="ECO:0000313" key="3">
    <source>
        <dbReference type="Proteomes" id="UP000784294"/>
    </source>
</evidence>
<reference evidence="2" key="1">
    <citation type="submission" date="2018-11" db="EMBL/GenBank/DDBJ databases">
        <authorList>
            <consortium name="Pathogen Informatics"/>
        </authorList>
    </citation>
    <scope>NUCLEOTIDE SEQUENCE</scope>
</reference>
<dbReference type="AlphaFoldDB" id="A0A3S4ZZQ4"/>
<protein>
    <submittedName>
        <fullName evidence="2">Uncharacterized protein</fullName>
    </submittedName>
</protein>
<dbReference type="EMBL" id="CAAALY010003299">
    <property type="protein sequence ID" value="VEL08172.1"/>
    <property type="molecule type" value="Genomic_DNA"/>
</dbReference>
<feature type="transmembrane region" description="Helical" evidence="1">
    <location>
        <begin position="125"/>
        <end position="147"/>
    </location>
</feature>
<keyword evidence="1" id="KW-1133">Transmembrane helix</keyword>
<comment type="caution">
    <text evidence="2">The sequence shown here is derived from an EMBL/GenBank/DDBJ whole genome shotgun (WGS) entry which is preliminary data.</text>
</comment>
<keyword evidence="1" id="KW-0812">Transmembrane</keyword>
<keyword evidence="1" id="KW-0472">Membrane</keyword>
<gene>
    <name evidence="2" type="ORF">PXEA_LOCUS1612</name>
</gene>
<keyword evidence="3" id="KW-1185">Reference proteome</keyword>
<feature type="transmembrane region" description="Helical" evidence="1">
    <location>
        <begin position="301"/>
        <end position="318"/>
    </location>
</feature>
<dbReference type="Proteomes" id="UP000784294">
    <property type="component" value="Unassembled WGS sequence"/>
</dbReference>
<evidence type="ECO:0000313" key="2">
    <source>
        <dbReference type="EMBL" id="VEL08172.1"/>
    </source>
</evidence>
<organism evidence="2 3">
    <name type="scientific">Protopolystoma xenopodis</name>
    <dbReference type="NCBI Taxonomy" id="117903"/>
    <lineage>
        <taxon>Eukaryota</taxon>
        <taxon>Metazoa</taxon>
        <taxon>Spiralia</taxon>
        <taxon>Lophotrochozoa</taxon>
        <taxon>Platyhelminthes</taxon>
        <taxon>Monogenea</taxon>
        <taxon>Polyopisthocotylea</taxon>
        <taxon>Polystomatidea</taxon>
        <taxon>Polystomatidae</taxon>
        <taxon>Protopolystoma</taxon>
    </lineage>
</organism>